<dbReference type="InterPro" id="IPR035897">
    <property type="entry name" value="Toll_tir_struct_dom_sf"/>
</dbReference>
<dbReference type="PROSITE" id="PS50104">
    <property type="entry name" value="TIR"/>
    <property type="match status" value="1"/>
</dbReference>
<dbReference type="InterPro" id="IPR045344">
    <property type="entry name" value="C-JID"/>
</dbReference>
<reference evidence="4" key="1">
    <citation type="journal article" date="2012" name="Nat. Biotechnol.">
        <title>Draft genome sequence of pigeonpea (Cajanus cajan), an orphan legume crop of resource-poor farmers.</title>
        <authorList>
            <person name="Varshney R.K."/>
            <person name="Chen W."/>
            <person name="Li Y."/>
            <person name="Bharti A.K."/>
            <person name="Saxena R.K."/>
            <person name="Schlueter J.A."/>
            <person name="Donoghue M.T."/>
            <person name="Azam S."/>
            <person name="Fan G."/>
            <person name="Whaley A.M."/>
            <person name="Farmer A.D."/>
            <person name="Sheridan J."/>
            <person name="Iwata A."/>
            <person name="Tuteja R."/>
            <person name="Penmetsa R.V."/>
            <person name="Wu W."/>
            <person name="Upadhyaya H.D."/>
            <person name="Yang S.P."/>
            <person name="Shah T."/>
            <person name="Saxena K.B."/>
            <person name="Michael T."/>
            <person name="McCombie W.R."/>
            <person name="Yang B."/>
            <person name="Zhang G."/>
            <person name="Yang H."/>
            <person name="Wang J."/>
            <person name="Spillane C."/>
            <person name="Cook D.R."/>
            <person name="May G.D."/>
            <person name="Xu X."/>
            <person name="Jackson S.A."/>
        </authorList>
    </citation>
    <scope>NUCLEOTIDE SEQUENCE [LARGE SCALE GENOMIC DNA]</scope>
</reference>
<name>A0A151QW44_CAJCA</name>
<dbReference type="InterPro" id="IPR032675">
    <property type="entry name" value="LRR_dom_sf"/>
</dbReference>
<dbReference type="Gene3D" id="3.80.10.10">
    <property type="entry name" value="Ribonuclease Inhibitor"/>
    <property type="match status" value="1"/>
</dbReference>
<dbReference type="Pfam" id="PF13855">
    <property type="entry name" value="LRR_8"/>
    <property type="match status" value="1"/>
</dbReference>
<keyword evidence="2" id="KW-0677">Repeat</keyword>
<evidence type="ECO:0000256" key="2">
    <source>
        <dbReference type="ARBA" id="ARBA00022737"/>
    </source>
</evidence>
<keyword evidence="5" id="KW-1185">Reference proteome</keyword>
<dbReference type="InterPro" id="IPR000157">
    <property type="entry name" value="TIR_dom"/>
</dbReference>
<dbReference type="SMART" id="SM00255">
    <property type="entry name" value="TIR"/>
    <property type="match status" value="1"/>
</dbReference>
<dbReference type="PANTHER" id="PTHR11017:SF259">
    <property type="entry name" value="ADP-RIBOSYL CYCLASE_CYCLIC ADP-RIBOSE HYDROLASE"/>
    <property type="match status" value="1"/>
</dbReference>
<dbReference type="GO" id="GO:0007165">
    <property type="term" value="P:signal transduction"/>
    <property type="evidence" value="ECO:0007669"/>
    <property type="project" value="InterPro"/>
</dbReference>
<dbReference type="InterPro" id="IPR001611">
    <property type="entry name" value="Leu-rich_rpt"/>
</dbReference>
<evidence type="ECO:0000256" key="1">
    <source>
        <dbReference type="ARBA" id="ARBA00022614"/>
    </source>
</evidence>
<evidence type="ECO:0000259" key="3">
    <source>
        <dbReference type="PROSITE" id="PS50104"/>
    </source>
</evidence>
<dbReference type="SUPFAM" id="SSF52058">
    <property type="entry name" value="L domain-like"/>
    <property type="match status" value="1"/>
</dbReference>
<dbReference type="GO" id="GO:0006952">
    <property type="term" value="P:defense response"/>
    <property type="evidence" value="ECO:0007669"/>
    <property type="project" value="InterPro"/>
</dbReference>
<dbReference type="InterPro" id="IPR044974">
    <property type="entry name" value="Disease_R_plants"/>
</dbReference>
<dbReference type="PANTHER" id="PTHR11017">
    <property type="entry name" value="LEUCINE-RICH REPEAT-CONTAINING PROTEIN"/>
    <property type="match status" value="1"/>
</dbReference>
<evidence type="ECO:0000313" key="5">
    <source>
        <dbReference type="Proteomes" id="UP000075243"/>
    </source>
</evidence>
<dbReference type="Gene3D" id="3.40.50.10140">
    <property type="entry name" value="Toll/interleukin-1 receptor homology (TIR) domain"/>
    <property type="match status" value="1"/>
</dbReference>
<gene>
    <name evidence="4" type="ORF">KK1_044502</name>
</gene>
<dbReference type="OMA" id="FENINWM"/>
<accession>A0A151QW44</accession>
<organism evidence="4 5">
    <name type="scientific">Cajanus cajan</name>
    <name type="common">Pigeon pea</name>
    <name type="synonym">Cajanus indicus</name>
    <dbReference type="NCBI Taxonomy" id="3821"/>
    <lineage>
        <taxon>Eukaryota</taxon>
        <taxon>Viridiplantae</taxon>
        <taxon>Streptophyta</taxon>
        <taxon>Embryophyta</taxon>
        <taxon>Tracheophyta</taxon>
        <taxon>Spermatophyta</taxon>
        <taxon>Magnoliopsida</taxon>
        <taxon>eudicotyledons</taxon>
        <taxon>Gunneridae</taxon>
        <taxon>Pentapetalae</taxon>
        <taxon>rosids</taxon>
        <taxon>fabids</taxon>
        <taxon>Fabales</taxon>
        <taxon>Fabaceae</taxon>
        <taxon>Papilionoideae</taxon>
        <taxon>50 kb inversion clade</taxon>
        <taxon>NPAAA clade</taxon>
        <taxon>indigoferoid/millettioid clade</taxon>
        <taxon>Phaseoleae</taxon>
        <taxon>Cajanus</taxon>
    </lineage>
</organism>
<keyword evidence="1" id="KW-0433">Leucine-rich repeat</keyword>
<dbReference type="EMBL" id="KQ484571">
    <property type="protein sequence ID" value="KYP34530.1"/>
    <property type="molecule type" value="Genomic_DNA"/>
</dbReference>
<dbReference type="SUPFAM" id="SSF52200">
    <property type="entry name" value="Toll/Interleukin receptor TIR domain"/>
    <property type="match status" value="1"/>
</dbReference>
<dbReference type="AlphaFoldDB" id="A0A151QW44"/>
<proteinExistence type="predicted"/>
<sequence>MACITNNSGSSSRTMNFDVFVSFRGEDTRNNFTDHLFAALRRKGVVAFRDNQNINKGQLLEPELMQAIKRSRLFIVVFSKNYASSSWDLILEGCINITRIHPSIGILRELFYLNLTNCKNLFHNLNMFFGLKSLKMLILSGCSKLLNNRLLKKPREVEHLENVDKNTSVIQLSTSSLYEILMLPLYFLSSHKHGDSLDLLLPYLSRFPCLQHLDLSFCNLLQIPDAIGSLQSLESLNLGGNKFVRLPTTIKELSNLQCLNLQHCKQLKYLPELPTTKQYDFGQLRIVIPGTEIPRWFSKQNVGRSISMELSPVMEDPNWMGVACCSLLVAHDDPTNLNDNFHSIDYKFENINWMLPIFLNNDLVMGEMDHLFMIFVSREIISCDRCRHEDKMNYIDKMVFKTTIFGHPKGLHLVVKNCGYRLVFKEDLQQLNLNMMFSRNSSSRKLLSSNLPHIIH</sequence>
<protein>
    <submittedName>
        <fullName evidence="4">Disease resistance protein At4g11170 family</fullName>
    </submittedName>
</protein>
<dbReference type="Proteomes" id="UP000075243">
    <property type="component" value="Unassembled WGS sequence"/>
</dbReference>
<dbReference type="Gramene" id="C.cajan_45323.t">
    <property type="protein sequence ID" value="C.cajan_45323.t"/>
    <property type="gene ID" value="C.cajan_45323"/>
</dbReference>
<dbReference type="Pfam" id="PF01582">
    <property type="entry name" value="TIR"/>
    <property type="match status" value="1"/>
</dbReference>
<dbReference type="Pfam" id="PF20160">
    <property type="entry name" value="C-JID"/>
    <property type="match status" value="1"/>
</dbReference>
<feature type="domain" description="TIR" evidence="3">
    <location>
        <begin position="15"/>
        <end position="181"/>
    </location>
</feature>
<evidence type="ECO:0000313" key="4">
    <source>
        <dbReference type="EMBL" id="KYP34530.1"/>
    </source>
</evidence>